<dbReference type="PANTHER" id="PTHR48081">
    <property type="entry name" value="AB HYDROLASE SUPERFAMILY PROTEIN C4A8.06C"/>
    <property type="match status" value="1"/>
</dbReference>
<gene>
    <name evidence="4" type="ORF">Q8F55_008281</name>
</gene>
<name>A0ABR3PVS9_9TREE</name>
<keyword evidence="5" id="KW-1185">Reference proteome</keyword>
<dbReference type="InterPro" id="IPR013094">
    <property type="entry name" value="AB_hydrolase_3"/>
</dbReference>
<evidence type="ECO:0008006" key="6">
    <source>
        <dbReference type="Google" id="ProtNLM"/>
    </source>
</evidence>
<proteinExistence type="predicted"/>
<feature type="domain" description="Alpha/beta hydrolase fold-3" evidence="3">
    <location>
        <begin position="40"/>
        <end position="167"/>
    </location>
</feature>
<organism evidence="4 5">
    <name type="scientific">Vanrija albida</name>
    <dbReference type="NCBI Taxonomy" id="181172"/>
    <lineage>
        <taxon>Eukaryota</taxon>
        <taxon>Fungi</taxon>
        <taxon>Dikarya</taxon>
        <taxon>Basidiomycota</taxon>
        <taxon>Agaricomycotina</taxon>
        <taxon>Tremellomycetes</taxon>
        <taxon>Trichosporonales</taxon>
        <taxon>Trichosporonaceae</taxon>
        <taxon>Vanrija</taxon>
    </lineage>
</organism>
<dbReference type="GeneID" id="95989324"/>
<keyword evidence="1" id="KW-0378">Hydrolase</keyword>
<dbReference type="InterPro" id="IPR050300">
    <property type="entry name" value="GDXG_lipolytic_enzyme"/>
</dbReference>
<dbReference type="SUPFAM" id="SSF53474">
    <property type="entry name" value="alpha/beta-Hydrolases"/>
    <property type="match status" value="1"/>
</dbReference>
<comment type="caution">
    <text evidence="4">The sequence shown here is derived from an EMBL/GenBank/DDBJ whole genome shotgun (WGS) entry which is preliminary data.</text>
</comment>
<protein>
    <recommendedName>
        <fullName evidence="6">Alpha/beta hydrolase fold-3 domain-containing protein</fullName>
    </recommendedName>
</protein>
<dbReference type="RefSeq" id="XP_069206519.1">
    <property type="nucleotide sequence ID" value="XM_069356678.1"/>
</dbReference>
<evidence type="ECO:0000313" key="5">
    <source>
        <dbReference type="Proteomes" id="UP001565368"/>
    </source>
</evidence>
<dbReference type="InterPro" id="IPR001375">
    <property type="entry name" value="Peptidase_S9_cat"/>
</dbReference>
<evidence type="ECO:0000259" key="2">
    <source>
        <dbReference type="Pfam" id="PF00326"/>
    </source>
</evidence>
<reference evidence="4 5" key="1">
    <citation type="submission" date="2023-08" db="EMBL/GenBank/DDBJ databases">
        <title>Annotated Genome Sequence of Vanrija albida AlHP1.</title>
        <authorList>
            <person name="Herzog R."/>
        </authorList>
    </citation>
    <scope>NUCLEOTIDE SEQUENCE [LARGE SCALE GENOMIC DNA]</scope>
    <source>
        <strain evidence="4 5">AlHP1</strain>
    </source>
</reference>
<dbReference type="InterPro" id="IPR029058">
    <property type="entry name" value="AB_hydrolase_fold"/>
</dbReference>
<evidence type="ECO:0000256" key="1">
    <source>
        <dbReference type="ARBA" id="ARBA00022801"/>
    </source>
</evidence>
<dbReference type="Gene3D" id="3.40.50.1820">
    <property type="entry name" value="alpha/beta hydrolase"/>
    <property type="match status" value="1"/>
</dbReference>
<sequence>MPKPLPTCPAPHVDRVYKTAHGVDIPLRIWPAPEPTGPWLLWFHGGGFVGGKHAIPNPWVVPALHGRGYTVVSAAYRFIPQASFHDILADVADAFAWCRAHLGEVVPVNIEAYAVGGDSAGGALAALSPHVLAPPPRAVLNLYGLVDATDPHFHRVSGRKATSGEFTPAEISAAIADRDAANAAVIQPWEWEMEPALPLGELRRFWGMPEFIVTRAHRLRADVSAVIQSEGTLVDTLVRRDTLTAEGYAAALAEASAGLRVGKGYPPTFFLHGERDEVVPPEQSRRMAARLREAGVPVGEVYDPEGGHCFDVEIESEEDAGWDVYVRPALAFIAAHVEAR</sequence>
<dbReference type="EMBL" id="JBBXJM010000006">
    <property type="protein sequence ID" value="KAL1406575.1"/>
    <property type="molecule type" value="Genomic_DNA"/>
</dbReference>
<dbReference type="Pfam" id="PF07859">
    <property type="entry name" value="Abhydrolase_3"/>
    <property type="match status" value="1"/>
</dbReference>
<feature type="domain" description="Peptidase S9 prolyl oligopeptidase catalytic" evidence="2">
    <location>
        <begin position="264"/>
        <end position="310"/>
    </location>
</feature>
<dbReference type="PANTHER" id="PTHR48081:SF3">
    <property type="entry name" value="ALPHA_BETA HYDROLASE FOLD-3 DOMAIN-CONTAINING PROTEIN"/>
    <property type="match status" value="1"/>
</dbReference>
<evidence type="ECO:0000259" key="3">
    <source>
        <dbReference type="Pfam" id="PF07859"/>
    </source>
</evidence>
<evidence type="ECO:0000313" key="4">
    <source>
        <dbReference type="EMBL" id="KAL1406575.1"/>
    </source>
</evidence>
<dbReference type="Pfam" id="PF00326">
    <property type="entry name" value="Peptidase_S9"/>
    <property type="match status" value="1"/>
</dbReference>
<accession>A0ABR3PVS9</accession>
<dbReference type="Proteomes" id="UP001565368">
    <property type="component" value="Unassembled WGS sequence"/>
</dbReference>